<proteinExistence type="predicted"/>
<dbReference type="InterPro" id="IPR035979">
    <property type="entry name" value="RBD_domain_sf"/>
</dbReference>
<dbReference type="GO" id="GO:0006397">
    <property type="term" value="P:mRNA processing"/>
    <property type="evidence" value="ECO:0007669"/>
    <property type="project" value="InterPro"/>
</dbReference>
<evidence type="ECO:0000313" key="5">
    <source>
        <dbReference type="Proteomes" id="UP001153069"/>
    </source>
</evidence>
<dbReference type="Gene3D" id="3.30.70.330">
    <property type="match status" value="3"/>
</dbReference>
<evidence type="ECO:0000313" key="4">
    <source>
        <dbReference type="EMBL" id="CAB9527541.1"/>
    </source>
</evidence>
<evidence type="ECO:0000256" key="1">
    <source>
        <dbReference type="PROSITE-ProRule" id="PRU00176"/>
    </source>
</evidence>
<feature type="domain" description="RRM" evidence="3">
    <location>
        <begin position="380"/>
        <end position="458"/>
    </location>
</feature>
<keyword evidence="1" id="KW-0694">RNA-binding</keyword>
<dbReference type="NCBIfam" id="TIGR01622">
    <property type="entry name" value="SF-CC1"/>
    <property type="match status" value="1"/>
</dbReference>
<evidence type="ECO:0000259" key="3">
    <source>
        <dbReference type="PROSITE" id="PS50102"/>
    </source>
</evidence>
<organism evidence="4 5">
    <name type="scientific">Seminavis robusta</name>
    <dbReference type="NCBI Taxonomy" id="568900"/>
    <lineage>
        <taxon>Eukaryota</taxon>
        <taxon>Sar</taxon>
        <taxon>Stramenopiles</taxon>
        <taxon>Ochrophyta</taxon>
        <taxon>Bacillariophyta</taxon>
        <taxon>Bacillariophyceae</taxon>
        <taxon>Bacillariophycidae</taxon>
        <taxon>Naviculales</taxon>
        <taxon>Naviculaceae</taxon>
        <taxon>Seminavis</taxon>
    </lineage>
</organism>
<feature type="compositionally biased region" description="Basic residues" evidence="2">
    <location>
        <begin position="197"/>
        <end position="215"/>
    </location>
</feature>
<sequence length="647" mass="71366">MGEDIKPNVDIATDEEARLRDRLQGKKVEKNLRERLMAKKDRRQSESDNSEGINNNNKNSKEEGKNKNDSPIGSDHSRRGRRSSSMEQQRRRDYGRPRGGRGNDYGGRPWDNGGPPSRGPPSYEDRFGRAPPPGHYAMRDSRRSHNYDDFGRAPRRYPSRSRSRSISRSYSSRSRSRSRSLSSRSRSRSVSDDERRKRGRSRRKDRRRTRRRRSRSFSSSGSSVSSSSSSSSSSDDEESVENNNNNNNKGAVDNFTKDQRTVFVNQLVMRTTSKDIRRYFSRKVGAKVNEVVMLKDRRTGKQKGCAYVELKSMDDVGKALGVSGQPPDFQRFPILVKPSEAEKNYIVPASTATVTANMMGAAAATAKPMIGPDGRLQESQKVYVGNLDPSITQEHLFKLFSEFGNLTKVSLQMDPASGISKGYAFLSFRDPKEAHLAISAMANQVLAGKCMKTGWATMTTAAPGVSVVTSELFPEDASVRAQKAQLVLTQLALGAALPPAAANPMAVAAPPAVNKVPTVAEARNSLATSAAASMVASFAVATTDAKIIGRADQPSQHLLIQNMYDKDEETEPGWADDIAAEFREECSKFGTISHVLVMQNDPGGKIYASFDTVEAASNCASSLAGRWFDKRQLRVEYVNAQDIPKHA</sequence>
<feature type="compositionally biased region" description="Low complexity" evidence="2">
    <location>
        <begin position="216"/>
        <end position="233"/>
    </location>
</feature>
<dbReference type="Pfam" id="PF00076">
    <property type="entry name" value="RRM_1"/>
    <property type="match status" value="2"/>
</dbReference>
<dbReference type="SMART" id="SM00361">
    <property type="entry name" value="RRM_1"/>
    <property type="match status" value="2"/>
</dbReference>
<feature type="domain" description="RRM" evidence="3">
    <location>
        <begin position="556"/>
        <end position="640"/>
    </location>
</feature>
<dbReference type="PANTHER" id="PTHR48036">
    <property type="entry name" value="SPLICING FACTOR (PAD-1), PUTATIVE (AFU_ORTHOLOGUE AFUA_1G15810)-RELATED"/>
    <property type="match status" value="1"/>
</dbReference>
<feature type="domain" description="RRM" evidence="3">
    <location>
        <begin position="260"/>
        <end position="341"/>
    </location>
</feature>
<dbReference type="PROSITE" id="PS50102">
    <property type="entry name" value="RRM"/>
    <property type="match status" value="3"/>
</dbReference>
<comment type="caution">
    <text evidence="4">The sequence shown here is derived from an EMBL/GenBank/DDBJ whole genome shotgun (WGS) entry which is preliminary data.</text>
</comment>
<evidence type="ECO:0000256" key="2">
    <source>
        <dbReference type="SAM" id="MobiDB-lite"/>
    </source>
</evidence>
<dbReference type="EMBL" id="CAICTM010002013">
    <property type="protein sequence ID" value="CAB9527541.1"/>
    <property type="molecule type" value="Genomic_DNA"/>
</dbReference>
<dbReference type="GO" id="GO:0003723">
    <property type="term" value="F:RNA binding"/>
    <property type="evidence" value="ECO:0007669"/>
    <property type="project" value="UniProtKB-UniRule"/>
</dbReference>
<feature type="compositionally biased region" description="Basic residues" evidence="2">
    <location>
        <begin position="153"/>
        <end position="165"/>
    </location>
</feature>
<accession>A0A9N8EUN5</accession>
<feature type="compositionally biased region" description="Basic and acidic residues" evidence="2">
    <location>
        <begin position="22"/>
        <end position="46"/>
    </location>
</feature>
<dbReference type="InterPro" id="IPR006509">
    <property type="entry name" value="RBM39_SF"/>
</dbReference>
<dbReference type="SMART" id="SM00360">
    <property type="entry name" value="RRM"/>
    <property type="match status" value="3"/>
</dbReference>
<dbReference type="SUPFAM" id="SSF54928">
    <property type="entry name" value="RNA-binding domain, RBD"/>
    <property type="match status" value="2"/>
</dbReference>
<dbReference type="CDD" id="cd00590">
    <property type="entry name" value="RRM_SF"/>
    <property type="match status" value="1"/>
</dbReference>
<feature type="compositionally biased region" description="Basic and acidic residues" evidence="2">
    <location>
        <begin position="137"/>
        <end position="152"/>
    </location>
</feature>
<gene>
    <name evidence="4" type="ORF">SEMRO_2015_G311060.1</name>
</gene>
<dbReference type="OrthoDB" id="5411533at2759"/>
<dbReference type="InterPro" id="IPR000504">
    <property type="entry name" value="RRM_dom"/>
</dbReference>
<dbReference type="InterPro" id="IPR003954">
    <property type="entry name" value="RRM_euk-type"/>
</dbReference>
<feature type="compositionally biased region" description="Low complexity" evidence="2">
    <location>
        <begin position="166"/>
        <end position="184"/>
    </location>
</feature>
<protein>
    <submittedName>
        <fullName evidence="4">RNA-binding protein 39</fullName>
    </submittedName>
</protein>
<dbReference type="InterPro" id="IPR012677">
    <property type="entry name" value="Nucleotide-bd_a/b_plait_sf"/>
</dbReference>
<dbReference type="Proteomes" id="UP001153069">
    <property type="component" value="Unassembled WGS sequence"/>
</dbReference>
<dbReference type="CDD" id="cd12285">
    <property type="entry name" value="RRM3_RBM39_like"/>
    <property type="match status" value="1"/>
</dbReference>
<feature type="region of interest" description="Disordered" evidence="2">
    <location>
        <begin position="22"/>
        <end position="254"/>
    </location>
</feature>
<feature type="compositionally biased region" description="Basic and acidic residues" evidence="2">
    <location>
        <begin position="59"/>
        <end position="68"/>
    </location>
</feature>
<reference evidence="4" key="1">
    <citation type="submission" date="2020-06" db="EMBL/GenBank/DDBJ databases">
        <authorList>
            <consortium name="Plant Systems Biology data submission"/>
        </authorList>
    </citation>
    <scope>NUCLEOTIDE SEQUENCE</scope>
    <source>
        <strain evidence="4">D6</strain>
    </source>
</reference>
<dbReference type="GO" id="GO:0005634">
    <property type="term" value="C:nucleus"/>
    <property type="evidence" value="ECO:0007669"/>
    <property type="project" value="InterPro"/>
</dbReference>
<name>A0A9N8EUN5_9STRA</name>
<dbReference type="AlphaFoldDB" id="A0A9N8EUN5"/>
<keyword evidence="5" id="KW-1185">Reference proteome</keyword>